<keyword evidence="2" id="KW-0479">Metal-binding</keyword>
<dbReference type="AlphaFoldDB" id="A0A1F7FEG7"/>
<dbReference type="SUPFAM" id="SSF51905">
    <property type="entry name" value="FAD/NAD(P)-binding domain"/>
    <property type="match status" value="1"/>
</dbReference>
<evidence type="ECO:0000256" key="3">
    <source>
        <dbReference type="ARBA" id="ARBA00023002"/>
    </source>
</evidence>
<protein>
    <recommendedName>
        <fullName evidence="7">Golvesin/Xly CBD-like domain-containing protein</fullName>
    </recommendedName>
</protein>
<dbReference type="InterPro" id="IPR039650">
    <property type="entry name" value="HdrA-like"/>
</dbReference>
<dbReference type="InterPro" id="IPR036188">
    <property type="entry name" value="FAD/NAD-bd_sf"/>
</dbReference>
<dbReference type="GO" id="GO:0046872">
    <property type="term" value="F:metal ion binding"/>
    <property type="evidence" value="ECO:0007669"/>
    <property type="project" value="UniProtKB-KW"/>
</dbReference>
<feature type="chain" id="PRO_5009528660" description="Golvesin/Xly CBD-like domain-containing protein" evidence="6">
    <location>
        <begin position="22"/>
        <end position="819"/>
    </location>
</feature>
<sequence>MNFFSVVTTALLVASIVTSYAADVLVEAEAFGDRGGWVVDQQFMDQMGSPFLLAHGRGVPVNDAVTTINFPGAGIYHVYVRTRDWVVPYGPGKFTVSINGQALDTVFGVGGDGSWQWHYGGTVNIAGTQTEIRLIDSTGFEGRCDALLFRDAASAPPNDLAALSFLRKTLFGLPEIPPDTGTYDLVVVGGGFAGMCAAISAARLGNKVALIQDRPVLGGNNSSEIGVPAEGGVNQPPYPRIGNIVRELVQFPKLDIVLSESNITLFLNTHVFKAEMDGSRITAVYGKYIMNGREWRFPSRVFADCSGDGNLGFLAGAEFMMGREGRSVFGEQLAPSIADSMHMGQTNSWYADDRGEPVSFPVCPWAFQFDVSTYNPLLQSTSWNWRWEAGFYQNQLTEGEYIRDALFRAIYGNWSFLKNVKELYPNWRLAWVGYVGGRRESRRLIGDHILTQQDIQTPALFPDGFVVPTWTIDLHYPEAWNLAAFPNDPFYSNCTQSGFNSDPPPTIPYRSLYSRNIENLFMAGRCISVTHVALGTVRVMKTGGMMGEVVGKAAYLCKTFDATPREIYQNHLAELTALLLDSSSADTGTIVDNTAAQVNGSWTSSVVTWGYYGTDYIHDENAGKGTKSVVFTPTIASTGLYDIFLRWTAGTNRGSNVPVVISHAQGMDTVVVNMQNNNGIWFKLGSYSLDSGRNCQVTILTTGTNGYVIADAVRFSLVDSSSSRVTASTGDHSPAYDISLSPNPFNPLVSIHYQLPRTSNVRVEIFNDRGQLVARIVDADMRSGFHTSVWRAKGLPSGLYLIRMTADKSIKVRKALLLK</sequence>
<keyword evidence="4" id="KW-0408">Iron</keyword>
<dbReference type="PANTHER" id="PTHR43498">
    <property type="entry name" value="FERREDOXIN:COB-COM HETERODISULFIDE REDUCTASE SUBUNIT A"/>
    <property type="match status" value="1"/>
</dbReference>
<keyword evidence="5" id="KW-0411">Iron-sulfur</keyword>
<keyword evidence="6" id="KW-0732">Signal</keyword>
<dbReference type="GO" id="GO:0051539">
    <property type="term" value="F:4 iron, 4 sulfur cluster binding"/>
    <property type="evidence" value="ECO:0007669"/>
    <property type="project" value="UniProtKB-KW"/>
</dbReference>
<dbReference type="EMBL" id="MFYX01000064">
    <property type="protein sequence ID" value="OGK04991.1"/>
    <property type="molecule type" value="Genomic_DNA"/>
</dbReference>
<evidence type="ECO:0000256" key="2">
    <source>
        <dbReference type="ARBA" id="ARBA00022723"/>
    </source>
</evidence>
<evidence type="ECO:0000256" key="5">
    <source>
        <dbReference type="ARBA" id="ARBA00023014"/>
    </source>
</evidence>
<dbReference type="Pfam" id="PF25275">
    <property type="entry name" value="Golvesin_C"/>
    <property type="match status" value="1"/>
</dbReference>
<dbReference type="Gene3D" id="2.60.40.4070">
    <property type="match status" value="1"/>
</dbReference>
<dbReference type="CDD" id="cd14488">
    <property type="entry name" value="CBM6-CBM35-CBM36_like_2"/>
    <property type="match status" value="1"/>
</dbReference>
<dbReference type="GO" id="GO:0016491">
    <property type="term" value="F:oxidoreductase activity"/>
    <property type="evidence" value="ECO:0007669"/>
    <property type="project" value="UniProtKB-KW"/>
</dbReference>
<dbReference type="NCBIfam" id="TIGR04183">
    <property type="entry name" value="Por_Secre_tail"/>
    <property type="match status" value="1"/>
</dbReference>
<feature type="domain" description="Golvesin/Xly CBD-like" evidence="7">
    <location>
        <begin position="590"/>
        <end position="715"/>
    </location>
</feature>
<dbReference type="Pfam" id="PF12831">
    <property type="entry name" value="FAD_oxidored"/>
    <property type="match status" value="2"/>
</dbReference>
<evidence type="ECO:0000259" key="7">
    <source>
        <dbReference type="Pfam" id="PF25275"/>
    </source>
</evidence>
<proteinExistence type="predicted"/>
<evidence type="ECO:0000313" key="8">
    <source>
        <dbReference type="EMBL" id="OGK04991.1"/>
    </source>
</evidence>
<keyword evidence="1" id="KW-0004">4Fe-4S</keyword>
<organism evidence="8 9">
    <name type="scientific">Candidatus Raymondbacteria bacterium RIFOXYD12_FULL_49_13</name>
    <dbReference type="NCBI Taxonomy" id="1817890"/>
    <lineage>
        <taxon>Bacteria</taxon>
        <taxon>Raymondiibacteriota</taxon>
    </lineage>
</organism>
<evidence type="ECO:0000256" key="1">
    <source>
        <dbReference type="ARBA" id="ARBA00022485"/>
    </source>
</evidence>
<feature type="signal peptide" evidence="6">
    <location>
        <begin position="1"/>
        <end position="21"/>
    </location>
</feature>
<accession>A0A1F7FEG7</accession>
<gene>
    <name evidence="8" type="ORF">A2519_09945</name>
</gene>
<evidence type="ECO:0000256" key="4">
    <source>
        <dbReference type="ARBA" id="ARBA00023004"/>
    </source>
</evidence>
<reference evidence="8 9" key="1">
    <citation type="journal article" date="2016" name="Nat. Commun.">
        <title>Thousands of microbial genomes shed light on interconnected biogeochemical processes in an aquifer system.</title>
        <authorList>
            <person name="Anantharaman K."/>
            <person name="Brown C.T."/>
            <person name="Hug L.A."/>
            <person name="Sharon I."/>
            <person name="Castelle C.J."/>
            <person name="Probst A.J."/>
            <person name="Thomas B.C."/>
            <person name="Singh A."/>
            <person name="Wilkins M.J."/>
            <person name="Karaoz U."/>
            <person name="Brodie E.L."/>
            <person name="Williams K.H."/>
            <person name="Hubbard S.S."/>
            <person name="Banfield J.F."/>
        </authorList>
    </citation>
    <scope>NUCLEOTIDE SEQUENCE [LARGE SCALE GENOMIC DNA]</scope>
</reference>
<evidence type="ECO:0000313" key="9">
    <source>
        <dbReference type="Proteomes" id="UP000179243"/>
    </source>
</evidence>
<evidence type="ECO:0000256" key="6">
    <source>
        <dbReference type="SAM" id="SignalP"/>
    </source>
</evidence>
<name>A0A1F7FEG7_UNCRA</name>
<keyword evidence="3" id="KW-0560">Oxidoreductase</keyword>
<dbReference type="Gene3D" id="3.50.50.60">
    <property type="entry name" value="FAD/NAD(P)-binding domain"/>
    <property type="match status" value="1"/>
</dbReference>
<dbReference type="InterPro" id="IPR026444">
    <property type="entry name" value="Secre_tail"/>
</dbReference>
<dbReference type="Proteomes" id="UP000179243">
    <property type="component" value="Unassembled WGS sequence"/>
</dbReference>
<dbReference type="PANTHER" id="PTHR43498:SF1">
    <property type="entry name" value="COB--COM HETERODISULFIDE REDUCTASE IRON-SULFUR SUBUNIT A"/>
    <property type="match status" value="1"/>
</dbReference>
<dbReference type="InterPro" id="IPR033803">
    <property type="entry name" value="CBD-like_Golvesin-Xly"/>
</dbReference>
<comment type="caution">
    <text evidence="8">The sequence shown here is derived from an EMBL/GenBank/DDBJ whole genome shotgun (WGS) entry which is preliminary data.</text>
</comment>